<accession>A0A2R5GLN8</accession>
<dbReference type="Pfam" id="PF13202">
    <property type="entry name" value="EF-hand_5"/>
    <property type="match status" value="1"/>
</dbReference>
<feature type="region of interest" description="Disordered" evidence="7">
    <location>
        <begin position="462"/>
        <end position="511"/>
    </location>
</feature>
<feature type="compositionally biased region" description="Low complexity" evidence="7">
    <location>
        <begin position="409"/>
        <end position="429"/>
    </location>
</feature>
<feature type="region of interest" description="Disordered" evidence="7">
    <location>
        <begin position="80"/>
        <end position="145"/>
    </location>
</feature>
<proteinExistence type="inferred from homology"/>
<evidence type="ECO:0000256" key="7">
    <source>
        <dbReference type="SAM" id="MobiDB-lite"/>
    </source>
</evidence>
<dbReference type="InterPro" id="IPR018247">
    <property type="entry name" value="EF_Hand_1_Ca_BS"/>
</dbReference>
<evidence type="ECO:0000259" key="8">
    <source>
        <dbReference type="PROSITE" id="PS50222"/>
    </source>
</evidence>
<comment type="caution">
    <text evidence="9">The sequence shown here is derived from an EMBL/GenBank/DDBJ whole genome shotgun (WGS) entry which is preliminary data.</text>
</comment>
<keyword evidence="6" id="KW-0449">Lipoprotein</keyword>
<feature type="domain" description="EF-hand" evidence="8">
    <location>
        <begin position="1501"/>
        <end position="1536"/>
    </location>
</feature>
<dbReference type="SUPFAM" id="SSF47473">
    <property type="entry name" value="EF-hand"/>
    <property type="match status" value="4"/>
</dbReference>
<feature type="region of interest" description="Disordered" evidence="7">
    <location>
        <begin position="397"/>
        <end position="433"/>
    </location>
</feature>
<sequence length="1613" mass="176499">MASGYLVCAWRGREATLPLYGDPERLVQHCASAFGVRAEDVIGFAMDNTLYPASLVGRKRAAGFGGRRMNLVVKLTHDEEGDAGRAQREPGAVARHAHRNGRRAAGLTVAPRGSQPSPLSSQSQFLRKVSTTRKGPLPSTPRERRSLRYSLVGNQSVLVTRKDLIAVRLMRQALEGLSLSASALMDLFSFESQDLLSKTYFTEIVEEHLCPAGVGSPTQCAQIRGLLLRAFYALDVFGEERVPVREVLCGLIMLTSGELELKFAYMFQLFDTDQDGSLHFGQLARILRALLTFALAFSDGMSRLPSRYVYSLVDETCEAALQTLPAETDANVSLRPFWEWYSTIGHNLMPWVELYESDINVANALRWLAKLDPFAENSTVAPPAIVALMSEGVATSPLRRQRGARRARTPTSRAAAVAVASPTPASPSRLRSLGPNNSFLLSSDGDDSDAIRFDRRTWKGKIARDESDSDEGGADVGENDDDEVNGDYDDSSEEDGAVDSADPLLDGSPEAQLEGDAQTLPLFRFALCEDKELVLMPIDAELVDLIVSTTRISDTGAEQMYSLFLNAVASQPGPDLSKECFDECIRELVPGELLGKQEQRYLSYTFSTFFYAFDRASEDRVPTDEFLGGFMLLASGSKSQKLSLAFSLFDTDGDGAIDSIGLVRYLRSFLTFLFALQKDAPKLDAEEIYTTIDRTGVEVARAVYEHFGKTDTDTVSFEEFGEWYNHEGHEAVPWLELVDLGKWPIRRNKSASAAASSSAMPSSSGKTAQDVDGEGVGPAGERLVFLVPLRASATRDTANRASLSIMTSDVDCIENLLRCTRLDEADADEIYAALLRASRGSDITIHRDAFIRAVREMVRSIAVAGADSSNEGKQGERHGQSRSKPEDAAGRQQNDAAEEEAEMFALFSSVEDRLRRFFKLFETNSPARAATDQLACALSLLAQGNKSDKLAVGFALFDRDRDGALTQRELVQFLTALLLGLHGLTSVLEREGLNKVQAISAAAATEAVAAISEYLGGPKRPGAAQTNVSFGEFAQWYAEGGGCERIPWVELYDLAKWPLGGSGMTAVSGQGSGLAASGGQSGENEEWQRLSDEVILHFNIGGDADIALGISRRDAYFVREVADLSGLRLMTAESLYGHLLQYSVRRGGLPVLRMESFMAMVNDLLDRAPEQPAAVRQRLMRAFITLFGLFETQASVGRGAVRANALFAGLLFFAAGRKSDKFSLAFSSFDEDEDGALTRAQLHSFLLAFLMGLRVLPVCSGKRAGPVAHDDAADLEQLSEATVLLAGAILTQTAARRAHSGAISFEEFCAWYSSGGSHHMAWLELLDLRKWQHALDFGTTLNSSGESPRRKSHSTDEGAAQLGEVSIDDGDADVIFRFVLTSRGETMEFRRQDVAQLHKLLAISELHRKEASSVYKVLAFAGERVAGERVTDSDVAPLVLSRAAFQQVIRQLIPGNRLSEEDKRGFSVLFASIFAAFDRSSSTHIPLVEFACGFTVLAKGSKSDKLAHAFDRFDRLRTGYLSGSMFRQFLSSFLTFLLALNEEACRQPAGKVWAMVDRSVDEIAARVFADLGLDEKRGPGITFRQIADWYTQEGGHEVMPWLELLSVSKWPLL</sequence>
<evidence type="ECO:0000256" key="6">
    <source>
        <dbReference type="ARBA" id="ARBA00023288"/>
    </source>
</evidence>
<dbReference type="InterPro" id="IPR028846">
    <property type="entry name" value="Recoverin"/>
</dbReference>
<dbReference type="PANTHER" id="PTHR23055:SF178">
    <property type="entry name" value="NEUROCALCIN HOMOLOG"/>
    <property type="match status" value="1"/>
</dbReference>
<feature type="compositionally biased region" description="Low complexity" evidence="7">
    <location>
        <begin position="754"/>
        <end position="764"/>
    </location>
</feature>
<dbReference type="Pfam" id="PF13833">
    <property type="entry name" value="EF-hand_8"/>
    <property type="match status" value="1"/>
</dbReference>
<dbReference type="Gene3D" id="1.10.238.10">
    <property type="entry name" value="EF-hand"/>
    <property type="match status" value="5"/>
</dbReference>
<dbReference type="Proteomes" id="UP000241890">
    <property type="component" value="Unassembled WGS sequence"/>
</dbReference>
<evidence type="ECO:0000313" key="10">
    <source>
        <dbReference type="Proteomes" id="UP000241890"/>
    </source>
</evidence>
<dbReference type="InParanoid" id="A0A2R5GLN8"/>
<evidence type="ECO:0000256" key="5">
    <source>
        <dbReference type="ARBA" id="ARBA00022837"/>
    </source>
</evidence>
<feature type="compositionally biased region" description="Low complexity" evidence="7">
    <location>
        <begin position="114"/>
        <end position="124"/>
    </location>
</feature>
<organism evidence="9 10">
    <name type="scientific">Hondaea fermentalgiana</name>
    <dbReference type="NCBI Taxonomy" id="2315210"/>
    <lineage>
        <taxon>Eukaryota</taxon>
        <taxon>Sar</taxon>
        <taxon>Stramenopiles</taxon>
        <taxon>Bigyra</taxon>
        <taxon>Labyrinthulomycetes</taxon>
        <taxon>Thraustochytrida</taxon>
        <taxon>Thraustochytriidae</taxon>
        <taxon>Hondaea</taxon>
    </lineage>
</organism>
<evidence type="ECO:0000256" key="2">
    <source>
        <dbReference type="ARBA" id="ARBA00022707"/>
    </source>
</evidence>
<evidence type="ECO:0000313" key="9">
    <source>
        <dbReference type="EMBL" id="GBG31229.1"/>
    </source>
</evidence>
<keyword evidence="4" id="KW-0677">Repeat</keyword>
<evidence type="ECO:0000256" key="1">
    <source>
        <dbReference type="ARBA" id="ARBA00006049"/>
    </source>
</evidence>
<dbReference type="GO" id="GO:0005509">
    <property type="term" value="F:calcium ion binding"/>
    <property type="evidence" value="ECO:0007669"/>
    <property type="project" value="InterPro"/>
</dbReference>
<keyword evidence="10" id="KW-1185">Reference proteome</keyword>
<gene>
    <name evidence="9" type="ORF">FCC1311_074502</name>
</gene>
<keyword evidence="5" id="KW-0106">Calcium</keyword>
<dbReference type="InterPro" id="IPR011992">
    <property type="entry name" value="EF-hand-dom_pair"/>
</dbReference>
<feature type="compositionally biased region" description="Basic residues" evidence="7">
    <location>
        <begin position="399"/>
        <end position="408"/>
    </location>
</feature>
<dbReference type="OrthoDB" id="2122982at2759"/>
<keyword evidence="2" id="KW-0519">Myristate</keyword>
<keyword evidence="3" id="KW-0479">Metal-binding</keyword>
<feature type="domain" description="EF-hand" evidence="8">
    <location>
        <begin position="945"/>
        <end position="980"/>
    </location>
</feature>
<evidence type="ECO:0000256" key="4">
    <source>
        <dbReference type="ARBA" id="ARBA00022737"/>
    </source>
</evidence>
<reference evidence="9 10" key="1">
    <citation type="submission" date="2017-12" db="EMBL/GenBank/DDBJ databases">
        <title>Sequencing, de novo assembly and annotation of complete genome of a new Thraustochytrid species, strain FCC1311.</title>
        <authorList>
            <person name="Sedici K."/>
            <person name="Godart F."/>
            <person name="Aiese Cigliano R."/>
            <person name="Sanseverino W."/>
            <person name="Barakat M."/>
            <person name="Ortet P."/>
            <person name="Marechal E."/>
            <person name="Cagnac O."/>
            <person name="Amato A."/>
        </authorList>
    </citation>
    <scope>NUCLEOTIDE SEQUENCE [LARGE SCALE GENOMIC DNA]</scope>
</reference>
<feature type="domain" description="EF-hand" evidence="8">
    <location>
        <begin position="1217"/>
        <end position="1252"/>
    </location>
</feature>
<feature type="domain" description="EF-hand" evidence="8">
    <location>
        <begin position="258"/>
        <end position="293"/>
    </location>
</feature>
<feature type="region of interest" description="Disordered" evidence="7">
    <location>
        <begin position="865"/>
        <end position="895"/>
    </location>
</feature>
<dbReference type="PROSITE" id="PS00018">
    <property type="entry name" value="EF_HAND_1"/>
    <property type="match status" value="1"/>
</dbReference>
<feature type="region of interest" description="Disordered" evidence="7">
    <location>
        <begin position="754"/>
        <end position="774"/>
    </location>
</feature>
<dbReference type="EMBL" id="BEYU01000094">
    <property type="protein sequence ID" value="GBG31229.1"/>
    <property type="molecule type" value="Genomic_DNA"/>
</dbReference>
<dbReference type="InterPro" id="IPR002048">
    <property type="entry name" value="EF_hand_dom"/>
</dbReference>
<feature type="compositionally biased region" description="Basic and acidic residues" evidence="7">
    <location>
        <begin position="873"/>
        <end position="889"/>
    </location>
</feature>
<feature type="domain" description="EF-hand" evidence="8">
    <location>
        <begin position="637"/>
        <end position="672"/>
    </location>
</feature>
<dbReference type="SMART" id="SM00054">
    <property type="entry name" value="EFh"/>
    <property type="match status" value="6"/>
</dbReference>
<name>A0A2R5GLN8_9STRA</name>
<dbReference type="PROSITE" id="PS50222">
    <property type="entry name" value="EF_HAND_2"/>
    <property type="match status" value="5"/>
</dbReference>
<feature type="compositionally biased region" description="Acidic residues" evidence="7">
    <location>
        <begin position="467"/>
        <end position="497"/>
    </location>
</feature>
<dbReference type="PANTHER" id="PTHR23055">
    <property type="entry name" value="CALCIUM BINDING PROTEINS"/>
    <property type="match status" value="1"/>
</dbReference>
<comment type="similarity">
    <text evidence="1">Belongs to the recoverin family.</text>
</comment>
<protein>
    <submittedName>
        <fullName evidence="9">Kv channel-interacting protein 4</fullName>
    </submittedName>
</protein>
<evidence type="ECO:0000256" key="3">
    <source>
        <dbReference type="ARBA" id="ARBA00022723"/>
    </source>
</evidence>